<evidence type="ECO:0000256" key="8">
    <source>
        <dbReference type="ARBA" id="ARBA00023136"/>
    </source>
</evidence>
<name>A0ABN9L1Q2_9NEOB</name>
<evidence type="ECO:0008006" key="12">
    <source>
        <dbReference type="Google" id="ProtNLM"/>
    </source>
</evidence>
<evidence type="ECO:0000256" key="3">
    <source>
        <dbReference type="ARBA" id="ARBA00022448"/>
    </source>
</evidence>
<keyword evidence="6 9" id="KW-1133">Transmembrane helix</keyword>
<comment type="subcellular location">
    <subcellularLocation>
        <location evidence="1">Mitochondrion membrane</location>
        <topology evidence="1">Multi-pass membrane protein</topology>
    </subcellularLocation>
</comment>
<evidence type="ECO:0000256" key="7">
    <source>
        <dbReference type="ARBA" id="ARBA00023128"/>
    </source>
</evidence>
<evidence type="ECO:0000256" key="6">
    <source>
        <dbReference type="ARBA" id="ARBA00022989"/>
    </source>
</evidence>
<keyword evidence="4 9" id="KW-0812">Transmembrane</keyword>
<comment type="caution">
    <text evidence="10">The sequence shown here is derived from an EMBL/GenBank/DDBJ whole genome shotgun (WGS) entry which is preliminary data.</text>
</comment>
<evidence type="ECO:0000256" key="2">
    <source>
        <dbReference type="ARBA" id="ARBA00005974"/>
    </source>
</evidence>
<keyword evidence="8 9" id="KW-0472">Membrane</keyword>
<dbReference type="Pfam" id="PF03820">
    <property type="entry name" value="SFXNs"/>
    <property type="match status" value="1"/>
</dbReference>
<keyword evidence="3" id="KW-0813">Transport</keyword>
<organism evidence="10 11">
    <name type="scientific">Ranitomeya imitator</name>
    <name type="common">mimic poison frog</name>
    <dbReference type="NCBI Taxonomy" id="111125"/>
    <lineage>
        <taxon>Eukaryota</taxon>
        <taxon>Metazoa</taxon>
        <taxon>Chordata</taxon>
        <taxon>Craniata</taxon>
        <taxon>Vertebrata</taxon>
        <taxon>Euteleostomi</taxon>
        <taxon>Amphibia</taxon>
        <taxon>Batrachia</taxon>
        <taxon>Anura</taxon>
        <taxon>Neobatrachia</taxon>
        <taxon>Hyloidea</taxon>
        <taxon>Dendrobatidae</taxon>
        <taxon>Dendrobatinae</taxon>
        <taxon>Ranitomeya</taxon>
    </lineage>
</organism>
<accession>A0ABN9L1Q2</accession>
<keyword evidence="11" id="KW-1185">Reference proteome</keyword>
<protein>
    <recommendedName>
        <fullName evidence="12">Sideroflexin-4</fullName>
    </recommendedName>
</protein>
<proteinExistence type="inferred from homology"/>
<sequence>MTEYDDKEHIKLPFQTYNAGFTIMNGNRSLPAAPALAMKRLGIRSPAIHSFFGKILPPPLYALFGGLSVALMRFSEMERGVQIVDREGNVVGASYKAAEKAMKETALSRSALLGITALIPSLMRCSSNMTRNPQMFTLLGHLAALVTFGMMVPVSFSIFPQKGWIRRDDLEEELKEKSSEPVLFYNRGL</sequence>
<dbReference type="Proteomes" id="UP001176940">
    <property type="component" value="Unassembled WGS sequence"/>
</dbReference>
<evidence type="ECO:0000256" key="9">
    <source>
        <dbReference type="SAM" id="Phobius"/>
    </source>
</evidence>
<feature type="transmembrane region" description="Helical" evidence="9">
    <location>
        <begin position="135"/>
        <end position="159"/>
    </location>
</feature>
<evidence type="ECO:0000313" key="11">
    <source>
        <dbReference type="Proteomes" id="UP001176940"/>
    </source>
</evidence>
<keyword evidence="7" id="KW-0496">Mitochondrion</keyword>
<evidence type="ECO:0000256" key="5">
    <source>
        <dbReference type="ARBA" id="ARBA00022970"/>
    </source>
</evidence>
<evidence type="ECO:0000313" key="10">
    <source>
        <dbReference type="EMBL" id="CAJ0929664.1"/>
    </source>
</evidence>
<comment type="similarity">
    <text evidence="2">Belongs to the sideroflexin family.</text>
</comment>
<reference evidence="10" key="1">
    <citation type="submission" date="2023-07" db="EMBL/GenBank/DDBJ databases">
        <authorList>
            <person name="Stuckert A."/>
        </authorList>
    </citation>
    <scope>NUCLEOTIDE SEQUENCE</scope>
</reference>
<keyword evidence="5" id="KW-0029">Amino-acid transport</keyword>
<feature type="transmembrane region" description="Helical" evidence="9">
    <location>
        <begin position="106"/>
        <end position="123"/>
    </location>
</feature>
<dbReference type="PANTHER" id="PTHR11153">
    <property type="entry name" value="SIDEROFLEXIN"/>
    <property type="match status" value="1"/>
</dbReference>
<evidence type="ECO:0000256" key="1">
    <source>
        <dbReference type="ARBA" id="ARBA00004225"/>
    </source>
</evidence>
<gene>
    <name evidence="10" type="ORF">RIMI_LOCUS3896119</name>
</gene>
<evidence type="ECO:0000256" key="4">
    <source>
        <dbReference type="ARBA" id="ARBA00022692"/>
    </source>
</evidence>
<dbReference type="EMBL" id="CAUEEQ010006025">
    <property type="protein sequence ID" value="CAJ0929664.1"/>
    <property type="molecule type" value="Genomic_DNA"/>
</dbReference>
<dbReference type="PANTHER" id="PTHR11153:SF3">
    <property type="entry name" value="SIDEROFLEXIN-4"/>
    <property type="match status" value="1"/>
</dbReference>
<dbReference type="InterPro" id="IPR004686">
    <property type="entry name" value="Mtc"/>
</dbReference>